<dbReference type="SUPFAM" id="SSF52833">
    <property type="entry name" value="Thioredoxin-like"/>
    <property type="match status" value="1"/>
</dbReference>
<dbReference type="Proteomes" id="UP000054093">
    <property type="component" value="Unassembled WGS sequence"/>
</dbReference>
<dbReference type="EMBL" id="ADHO01000105">
    <property type="protein sequence ID" value="EFX41992.1"/>
    <property type="molecule type" value="Genomic_DNA"/>
</dbReference>
<evidence type="ECO:0000313" key="3">
    <source>
        <dbReference type="Proteomes" id="UP000054093"/>
    </source>
</evidence>
<dbReference type="CDD" id="cd02947">
    <property type="entry name" value="TRX_family"/>
    <property type="match status" value="1"/>
</dbReference>
<dbReference type="InterPro" id="IPR036249">
    <property type="entry name" value="Thioredoxin-like_sf"/>
</dbReference>
<sequence>MASLAFLAMLLFIFKERVYLQTLSSQDYQNKIAKGAVVINVGAHWCPDCRRIEPIMEVLEKEYSGVVFFKVDFDKSTDLKETLGIKRIPTLIFYKNGVEVGSRLVEPSSKAEIEKSLKVLL</sequence>
<comment type="caution">
    <text evidence="2">The sequence shown here is derived from an EMBL/GenBank/DDBJ whole genome shotgun (WGS) entry which is preliminary data.</text>
</comment>
<dbReference type="PANTHER" id="PTHR10438">
    <property type="entry name" value="THIOREDOXIN"/>
    <property type="match status" value="1"/>
</dbReference>
<dbReference type="AlphaFoldDB" id="E7G3S0"/>
<organism evidence="2 3">
    <name type="scientific">Helicobacter suis HS5</name>
    <dbReference type="NCBI Taxonomy" id="710394"/>
    <lineage>
        <taxon>Bacteria</taxon>
        <taxon>Pseudomonadati</taxon>
        <taxon>Campylobacterota</taxon>
        <taxon>Epsilonproteobacteria</taxon>
        <taxon>Campylobacterales</taxon>
        <taxon>Helicobacteraceae</taxon>
        <taxon>Helicobacter</taxon>
    </lineage>
</organism>
<name>E7G3S0_9HELI</name>
<reference evidence="2 3" key="1">
    <citation type="journal article" date="2011" name="Vet. Res.">
        <title>Genome sequence of Helicobacter suis supports its role in gastric pathology.</title>
        <authorList>
            <person name="Vermoote M."/>
            <person name="Vandekerckhove T.T."/>
            <person name="Flahou B."/>
            <person name="Pasmans F."/>
            <person name="Smet A."/>
            <person name="De Groote D."/>
            <person name="Van Criekinge W."/>
            <person name="Ducatelle R."/>
            <person name="Haesebrouck F."/>
        </authorList>
    </citation>
    <scope>NUCLEOTIDE SEQUENCE [LARGE SCALE GENOMIC DNA]</scope>
    <source>
        <strain evidence="2 3">HS5</strain>
    </source>
</reference>
<dbReference type="Pfam" id="PF00085">
    <property type="entry name" value="Thioredoxin"/>
    <property type="match status" value="1"/>
</dbReference>
<evidence type="ECO:0000313" key="2">
    <source>
        <dbReference type="EMBL" id="EFX41992.1"/>
    </source>
</evidence>
<dbReference type="InterPro" id="IPR013766">
    <property type="entry name" value="Thioredoxin_domain"/>
</dbReference>
<evidence type="ECO:0000259" key="1">
    <source>
        <dbReference type="PROSITE" id="PS51352"/>
    </source>
</evidence>
<proteinExistence type="predicted"/>
<gene>
    <name evidence="2" type="primary">trx</name>
    <name evidence="2" type="ORF">HSUHS5_0598</name>
</gene>
<dbReference type="PANTHER" id="PTHR10438:SF405">
    <property type="entry name" value="THIOREDOXIN DOMAIN-CONTAINING PROTEIN"/>
    <property type="match status" value="1"/>
</dbReference>
<dbReference type="InterPro" id="IPR050620">
    <property type="entry name" value="Thioredoxin_H-type-like"/>
</dbReference>
<feature type="domain" description="Thioredoxin" evidence="1">
    <location>
        <begin position="3"/>
        <end position="121"/>
    </location>
</feature>
<protein>
    <submittedName>
        <fullName evidence="2">Thioredoxin</fullName>
    </submittedName>
</protein>
<dbReference type="PROSITE" id="PS51352">
    <property type="entry name" value="THIOREDOXIN_2"/>
    <property type="match status" value="1"/>
</dbReference>
<dbReference type="Gene3D" id="3.40.30.10">
    <property type="entry name" value="Glutaredoxin"/>
    <property type="match status" value="1"/>
</dbReference>
<accession>E7G3S0</accession>